<evidence type="ECO:0000259" key="1">
    <source>
        <dbReference type="Pfam" id="PF08241"/>
    </source>
</evidence>
<dbReference type="InterPro" id="IPR013216">
    <property type="entry name" value="Methyltransf_11"/>
</dbReference>
<dbReference type="GO" id="GO:0008757">
    <property type="term" value="F:S-adenosylmethionine-dependent methyltransferase activity"/>
    <property type="evidence" value="ECO:0007669"/>
    <property type="project" value="InterPro"/>
</dbReference>
<dbReference type="PANTHER" id="PTHR43591:SF24">
    <property type="entry name" value="2-METHOXY-6-POLYPRENYL-1,4-BENZOQUINOL METHYLASE, MITOCHONDRIAL"/>
    <property type="match status" value="1"/>
</dbReference>
<accession>A0A1F6CSM6</accession>
<dbReference type="EMBL" id="MFKF01000155">
    <property type="protein sequence ID" value="OGG52153.1"/>
    <property type="molecule type" value="Genomic_DNA"/>
</dbReference>
<dbReference type="InterPro" id="IPR029063">
    <property type="entry name" value="SAM-dependent_MTases_sf"/>
</dbReference>
<evidence type="ECO:0000313" key="2">
    <source>
        <dbReference type="EMBL" id="OGG52153.1"/>
    </source>
</evidence>
<dbReference type="SUPFAM" id="SSF53335">
    <property type="entry name" value="S-adenosyl-L-methionine-dependent methyltransferases"/>
    <property type="match status" value="1"/>
</dbReference>
<comment type="caution">
    <text evidence="2">The sequence shown here is derived from an EMBL/GenBank/DDBJ whole genome shotgun (WGS) entry which is preliminary data.</text>
</comment>
<dbReference type="Proteomes" id="UP000178606">
    <property type="component" value="Unassembled WGS sequence"/>
</dbReference>
<evidence type="ECO:0000313" key="3">
    <source>
        <dbReference type="Proteomes" id="UP000178606"/>
    </source>
</evidence>
<dbReference type="PANTHER" id="PTHR43591">
    <property type="entry name" value="METHYLTRANSFERASE"/>
    <property type="match status" value="1"/>
</dbReference>
<dbReference type="Gene3D" id="3.40.50.150">
    <property type="entry name" value="Vaccinia Virus protein VP39"/>
    <property type="match status" value="1"/>
</dbReference>
<organism evidence="2 3">
    <name type="scientific">Handelsmanbacteria sp. (strain RIFCSPLOWO2_12_FULL_64_10)</name>
    <dbReference type="NCBI Taxonomy" id="1817868"/>
    <lineage>
        <taxon>Bacteria</taxon>
        <taxon>Candidatus Handelsmaniibacteriota</taxon>
    </lineage>
</organism>
<dbReference type="Pfam" id="PF08241">
    <property type="entry name" value="Methyltransf_11"/>
    <property type="match status" value="1"/>
</dbReference>
<sequence>MKRCQIEEAQSGLAELPHWDLFRETAVGRYLLDREQAFVRRFLSAVPRPVSLLDVCCCAGRSTLPLSGLASKVMGLDIDMNALRVFRGRSGGYPAVRADGQRLPFADGSFGCVVAIQCALYFDLDRLLRECCRVLREGGWLIFQVINRDNYKRRLKRLLGRSWGDYPSVDLSLEEVLRTVLACGFEVGGVEGYNWLPLVPDIAPLSDSRLLVSVASSVERGLRLGRCPRFSPWVLIAGRKGFSRAEGP</sequence>
<gene>
    <name evidence="2" type="ORF">A3F84_17960</name>
</gene>
<dbReference type="AlphaFoldDB" id="A0A1F6CSM6"/>
<feature type="domain" description="Methyltransferase type 11" evidence="1">
    <location>
        <begin position="53"/>
        <end position="143"/>
    </location>
</feature>
<reference evidence="2 3" key="1">
    <citation type="journal article" date="2016" name="Nat. Commun.">
        <title>Thousands of microbial genomes shed light on interconnected biogeochemical processes in an aquifer system.</title>
        <authorList>
            <person name="Anantharaman K."/>
            <person name="Brown C.T."/>
            <person name="Hug L.A."/>
            <person name="Sharon I."/>
            <person name="Castelle C.J."/>
            <person name="Probst A.J."/>
            <person name="Thomas B.C."/>
            <person name="Singh A."/>
            <person name="Wilkins M.J."/>
            <person name="Karaoz U."/>
            <person name="Brodie E.L."/>
            <person name="Williams K.H."/>
            <person name="Hubbard S.S."/>
            <person name="Banfield J.F."/>
        </authorList>
    </citation>
    <scope>NUCLEOTIDE SEQUENCE [LARGE SCALE GENOMIC DNA]</scope>
    <source>
        <strain evidence="3">RIFCSPLOWO2_12_FULL_64_10</strain>
    </source>
</reference>
<dbReference type="CDD" id="cd02440">
    <property type="entry name" value="AdoMet_MTases"/>
    <property type="match status" value="1"/>
</dbReference>
<name>A0A1F6CSM6_HANXR</name>
<protein>
    <recommendedName>
        <fullName evidence="1">Methyltransferase type 11 domain-containing protein</fullName>
    </recommendedName>
</protein>
<proteinExistence type="predicted"/>